<keyword evidence="2" id="KW-1185">Reference proteome</keyword>
<evidence type="ECO:0000313" key="2">
    <source>
        <dbReference type="Proteomes" id="UP001152531"/>
    </source>
</evidence>
<protein>
    <submittedName>
        <fullName evidence="1">Cytochrome c oxidase subunit 8, mitochondrial</fullName>
    </submittedName>
</protein>
<gene>
    <name evidence="1" type="ORF">CLIB1444_01S08570</name>
</gene>
<organism evidence="1 2">
    <name type="scientific">[Candida] jaroonii</name>
    <dbReference type="NCBI Taxonomy" id="467808"/>
    <lineage>
        <taxon>Eukaryota</taxon>
        <taxon>Fungi</taxon>
        <taxon>Dikarya</taxon>
        <taxon>Ascomycota</taxon>
        <taxon>Saccharomycotina</taxon>
        <taxon>Pichiomycetes</taxon>
        <taxon>Debaryomycetaceae</taxon>
        <taxon>Yamadazyma</taxon>
    </lineage>
</organism>
<proteinExistence type="predicted"/>
<sequence length="78" mass="9285">MSFGRIGINRLVTRNFSSTRRVLSGFHPEEGVYTNIPFKVKRKYIPLSVYYWGTLGFFFFFPFISTYWHLRKAGSFDM</sequence>
<reference evidence="1" key="1">
    <citation type="submission" date="2022-06" db="EMBL/GenBank/DDBJ databases">
        <authorList>
            <person name="Legras J.-L."/>
            <person name="Devillers H."/>
            <person name="Grondin C."/>
        </authorList>
    </citation>
    <scope>NUCLEOTIDE SEQUENCE</scope>
    <source>
        <strain evidence="1">CLIB 1444</strain>
    </source>
</reference>
<comment type="caution">
    <text evidence="1">The sequence shown here is derived from an EMBL/GenBank/DDBJ whole genome shotgun (WGS) entry which is preliminary data.</text>
</comment>
<name>A0ACA9Y0R5_9ASCO</name>
<evidence type="ECO:0000313" key="1">
    <source>
        <dbReference type="EMBL" id="CAH6718520.1"/>
    </source>
</evidence>
<dbReference type="Proteomes" id="UP001152531">
    <property type="component" value="Unassembled WGS sequence"/>
</dbReference>
<dbReference type="EMBL" id="CALSDN010000001">
    <property type="protein sequence ID" value="CAH6718520.1"/>
    <property type="molecule type" value="Genomic_DNA"/>
</dbReference>
<accession>A0ACA9Y0R5</accession>